<dbReference type="AlphaFoldDB" id="A0A835YNK7"/>
<sequence>MALRLAALRVGQVSSAALRTPAIAISTRAMNGYISFNEREKGEELVHIRQQEKELLLKLRQNKKIANVELKELLGPHQLPDDVLEKLIEWKFKQ</sequence>
<gene>
    <name evidence="1" type="ORF">JKP88DRAFT_350966</name>
</gene>
<name>A0A835YNK7_9STRA</name>
<dbReference type="EMBL" id="JAFCMP010000532">
    <property type="protein sequence ID" value="KAG5176855.1"/>
    <property type="molecule type" value="Genomic_DNA"/>
</dbReference>
<proteinExistence type="predicted"/>
<dbReference type="Proteomes" id="UP000664859">
    <property type="component" value="Unassembled WGS sequence"/>
</dbReference>
<organism evidence="1 2">
    <name type="scientific">Tribonema minus</name>
    <dbReference type="NCBI Taxonomy" id="303371"/>
    <lineage>
        <taxon>Eukaryota</taxon>
        <taxon>Sar</taxon>
        <taxon>Stramenopiles</taxon>
        <taxon>Ochrophyta</taxon>
        <taxon>PX clade</taxon>
        <taxon>Xanthophyceae</taxon>
        <taxon>Tribonematales</taxon>
        <taxon>Tribonemataceae</taxon>
        <taxon>Tribonema</taxon>
    </lineage>
</organism>
<keyword evidence="2" id="KW-1185">Reference proteome</keyword>
<evidence type="ECO:0000313" key="2">
    <source>
        <dbReference type="Proteomes" id="UP000664859"/>
    </source>
</evidence>
<evidence type="ECO:0000313" key="1">
    <source>
        <dbReference type="EMBL" id="KAG5176855.1"/>
    </source>
</evidence>
<comment type="caution">
    <text evidence="1">The sequence shown here is derived from an EMBL/GenBank/DDBJ whole genome shotgun (WGS) entry which is preliminary data.</text>
</comment>
<reference evidence="1" key="1">
    <citation type="submission" date="2021-02" db="EMBL/GenBank/DDBJ databases">
        <title>First Annotated Genome of the Yellow-green Alga Tribonema minus.</title>
        <authorList>
            <person name="Mahan K.M."/>
        </authorList>
    </citation>
    <scope>NUCLEOTIDE SEQUENCE</scope>
    <source>
        <strain evidence="1">UTEX B ZZ1240</strain>
    </source>
</reference>
<accession>A0A835YNK7</accession>
<protein>
    <submittedName>
        <fullName evidence="1">Uncharacterized protein</fullName>
    </submittedName>
</protein>